<protein>
    <recommendedName>
        <fullName evidence="3">DUF2946 domain-containing protein</fullName>
    </recommendedName>
</protein>
<name>E6PXX9_9ZZZZ</name>
<dbReference type="AlphaFoldDB" id="E6PXX9"/>
<reference evidence="2" key="1">
    <citation type="submission" date="2009-10" db="EMBL/GenBank/DDBJ databases">
        <title>Diversity of trophic interactions inside an arsenic-rich microbial ecosystem.</title>
        <authorList>
            <person name="Bertin P.N."/>
            <person name="Heinrich-Salmeron A."/>
            <person name="Pelletier E."/>
            <person name="Goulhen-Chollet F."/>
            <person name="Arsene-Ploetze F."/>
            <person name="Gallien S."/>
            <person name="Calteau A."/>
            <person name="Vallenet D."/>
            <person name="Casiot C."/>
            <person name="Chane-Woon-Ming B."/>
            <person name="Giloteaux L."/>
            <person name="Barakat M."/>
            <person name="Bonnefoy V."/>
            <person name="Bruneel O."/>
            <person name="Chandler M."/>
            <person name="Cleiss J."/>
            <person name="Duran R."/>
            <person name="Elbaz-Poulichet F."/>
            <person name="Fonknechten N."/>
            <person name="Lauga B."/>
            <person name="Mornico D."/>
            <person name="Ortet P."/>
            <person name="Schaeffer C."/>
            <person name="Siguier P."/>
            <person name="Alexander Thil Smith A."/>
            <person name="Van Dorsselaer A."/>
            <person name="Weissenbach J."/>
            <person name="Medigue C."/>
            <person name="Le Paslier D."/>
        </authorList>
    </citation>
    <scope>NUCLEOTIDE SEQUENCE</scope>
</reference>
<organism evidence="2">
    <name type="scientific">mine drainage metagenome</name>
    <dbReference type="NCBI Taxonomy" id="410659"/>
    <lineage>
        <taxon>unclassified sequences</taxon>
        <taxon>metagenomes</taxon>
        <taxon>ecological metagenomes</taxon>
    </lineage>
</organism>
<evidence type="ECO:0000313" key="2">
    <source>
        <dbReference type="EMBL" id="CBH99788.1"/>
    </source>
</evidence>
<proteinExistence type="predicted"/>
<dbReference type="EMBL" id="CABN01000050">
    <property type="protein sequence ID" value="CBH99788.1"/>
    <property type="molecule type" value="Genomic_DNA"/>
</dbReference>
<gene>
    <name evidence="2" type="ORF">CARN3_0739</name>
</gene>
<evidence type="ECO:0000256" key="1">
    <source>
        <dbReference type="SAM" id="MobiDB-lite"/>
    </source>
</evidence>
<accession>E6PXX9</accession>
<sequence length="102" mass="11249">MSVWSKAFRFTAMFLLLFTAVEVFACDLLPSDGCYISSHSPNRDKDHKSPSGDTCLCCCQHMAAAMPFRFAPQRTIAPAPPDVGIKPPLFPPSRIEHPPQLS</sequence>
<comment type="caution">
    <text evidence="2">The sequence shown here is derived from an EMBL/GenBank/DDBJ whole genome shotgun (WGS) entry which is preliminary data.</text>
</comment>
<feature type="region of interest" description="Disordered" evidence="1">
    <location>
        <begin position="79"/>
        <end position="102"/>
    </location>
</feature>
<evidence type="ECO:0008006" key="3">
    <source>
        <dbReference type="Google" id="ProtNLM"/>
    </source>
</evidence>